<gene>
    <name evidence="2" type="ORF">R9X50_00538900</name>
</gene>
<dbReference type="Gene3D" id="3.40.630.30">
    <property type="match status" value="1"/>
</dbReference>
<dbReference type="PANTHER" id="PTHR20958:SF6">
    <property type="entry name" value="GLYCINE N-ACYLTRANSFERASE-LIKE PROTEIN"/>
    <property type="match status" value="1"/>
</dbReference>
<dbReference type="PANTHER" id="PTHR20958">
    <property type="entry name" value="GLYCINE N-ACYLTRANSFERASE-LIKE PROTEIN"/>
    <property type="match status" value="1"/>
</dbReference>
<dbReference type="SUPFAM" id="SSF55729">
    <property type="entry name" value="Acyl-CoA N-acyltransferases (Nat)"/>
    <property type="match status" value="1"/>
</dbReference>
<evidence type="ECO:0000313" key="2">
    <source>
        <dbReference type="EMBL" id="WPH02524.1"/>
    </source>
</evidence>
<name>A0AAQ3M6F1_9PEZI</name>
<dbReference type="Proteomes" id="UP001303373">
    <property type="component" value="Chromosome 8"/>
</dbReference>
<protein>
    <recommendedName>
        <fullName evidence="1">GCN5-related N-acetyltransferase Rv2170-like domain-containing protein</fullName>
    </recommendedName>
</protein>
<proteinExistence type="predicted"/>
<dbReference type="InterPro" id="IPR053225">
    <property type="entry name" value="Acyl-CoA_N-acyltransferase"/>
</dbReference>
<evidence type="ECO:0000313" key="3">
    <source>
        <dbReference type="Proteomes" id="UP001303373"/>
    </source>
</evidence>
<organism evidence="2 3">
    <name type="scientific">Acrodontium crateriforme</name>
    <dbReference type="NCBI Taxonomy" id="150365"/>
    <lineage>
        <taxon>Eukaryota</taxon>
        <taxon>Fungi</taxon>
        <taxon>Dikarya</taxon>
        <taxon>Ascomycota</taxon>
        <taxon>Pezizomycotina</taxon>
        <taxon>Dothideomycetes</taxon>
        <taxon>Dothideomycetidae</taxon>
        <taxon>Mycosphaerellales</taxon>
        <taxon>Teratosphaeriaceae</taxon>
        <taxon>Acrodontium</taxon>
    </lineage>
</organism>
<sequence length="356" mass="39743">MAPNGSPTPKINIYDLTAQDTSSIIARALQTLKPRLPTSIALYRRLQFGRFLPTTRLLTNLVLSDPDAGTDADSRSEWDDAWVLAFVDRSCRPETEAWVYASWEDEVELSSESEQTQTQMQDALILALIRAVQNLNPTPKATEALRKVTSDNLSNGTDAAGYSRADYAGHMSNANVMLWGAVHERTSQVLRRVSALAEQFASVMAKNFSFVWIVDEMAEPKALPEEMRWGELERRHLGLVRSRTQIPRQEGTLAVLPNQAIFTSTGEEPIAWAFAGLDGSLTSLHVEEPYRGKGLAKSLTTKLFRDKMECFWEDGVVRQAHGYVTVGNVASQRMCEGLGGKSDWECYWLRVDLGKI</sequence>
<dbReference type="Pfam" id="PF08445">
    <property type="entry name" value="FR47"/>
    <property type="match status" value="1"/>
</dbReference>
<feature type="domain" description="GCN5-related N-acetyltransferase Rv2170-like" evidence="1">
    <location>
        <begin position="266"/>
        <end position="349"/>
    </location>
</feature>
<dbReference type="AlphaFoldDB" id="A0AAQ3M6F1"/>
<accession>A0AAQ3M6F1</accession>
<dbReference type="InterPro" id="IPR016181">
    <property type="entry name" value="Acyl_CoA_acyltransferase"/>
</dbReference>
<keyword evidence="3" id="KW-1185">Reference proteome</keyword>
<dbReference type="EMBL" id="CP138587">
    <property type="protein sequence ID" value="WPH02524.1"/>
    <property type="molecule type" value="Genomic_DNA"/>
</dbReference>
<evidence type="ECO:0000259" key="1">
    <source>
        <dbReference type="Pfam" id="PF08445"/>
    </source>
</evidence>
<dbReference type="InterPro" id="IPR013653">
    <property type="entry name" value="GCN5-like_dom"/>
</dbReference>
<reference evidence="2 3" key="1">
    <citation type="submission" date="2023-11" db="EMBL/GenBank/DDBJ databases">
        <title>An acidophilic fungus is an integral part of prey digestion in a carnivorous sundew plant.</title>
        <authorList>
            <person name="Tsai I.J."/>
        </authorList>
    </citation>
    <scope>NUCLEOTIDE SEQUENCE [LARGE SCALE GENOMIC DNA]</scope>
    <source>
        <strain evidence="2">169a</strain>
    </source>
</reference>
<dbReference type="GO" id="GO:0016747">
    <property type="term" value="F:acyltransferase activity, transferring groups other than amino-acyl groups"/>
    <property type="evidence" value="ECO:0007669"/>
    <property type="project" value="InterPro"/>
</dbReference>